<keyword evidence="1" id="KW-1133">Transmembrane helix</keyword>
<protein>
    <recommendedName>
        <fullName evidence="4">DUF2809 domain-containing protein</fullName>
    </recommendedName>
</protein>
<organism evidence="2 3">
    <name type="scientific">Vallitalea longa</name>
    <dbReference type="NCBI Taxonomy" id="2936439"/>
    <lineage>
        <taxon>Bacteria</taxon>
        <taxon>Bacillati</taxon>
        <taxon>Bacillota</taxon>
        <taxon>Clostridia</taxon>
        <taxon>Lachnospirales</taxon>
        <taxon>Vallitaleaceae</taxon>
        <taxon>Vallitalea</taxon>
    </lineage>
</organism>
<evidence type="ECO:0008006" key="4">
    <source>
        <dbReference type="Google" id="ProtNLM"/>
    </source>
</evidence>
<evidence type="ECO:0000313" key="2">
    <source>
        <dbReference type="EMBL" id="GKX28785.1"/>
    </source>
</evidence>
<feature type="transmembrane region" description="Helical" evidence="1">
    <location>
        <begin position="94"/>
        <end position="113"/>
    </location>
</feature>
<gene>
    <name evidence="2" type="ORF">SH1V18_12650</name>
</gene>
<feature type="transmembrane region" description="Helical" evidence="1">
    <location>
        <begin position="5"/>
        <end position="21"/>
    </location>
</feature>
<feature type="transmembrane region" description="Helical" evidence="1">
    <location>
        <begin position="54"/>
        <end position="74"/>
    </location>
</feature>
<comment type="caution">
    <text evidence="2">The sequence shown here is derived from an EMBL/GenBank/DDBJ whole genome shotgun (WGS) entry which is preliminary data.</text>
</comment>
<dbReference type="Pfam" id="PF10990">
    <property type="entry name" value="DUF2809"/>
    <property type="match status" value="1"/>
</dbReference>
<feature type="transmembrane region" description="Helical" evidence="1">
    <location>
        <begin position="27"/>
        <end position="47"/>
    </location>
</feature>
<name>A0A9W6DDV9_9FIRM</name>
<dbReference type="RefSeq" id="WP_281813550.1">
    <property type="nucleotide sequence ID" value="NZ_BRLB01000002.1"/>
</dbReference>
<accession>A0A9W6DDV9</accession>
<keyword evidence="1" id="KW-0812">Transmembrane</keyword>
<keyword evidence="3" id="KW-1185">Reference proteome</keyword>
<proteinExistence type="predicted"/>
<evidence type="ECO:0000256" key="1">
    <source>
        <dbReference type="SAM" id="Phobius"/>
    </source>
</evidence>
<keyword evidence="1" id="KW-0472">Membrane</keyword>
<evidence type="ECO:0000313" key="3">
    <source>
        <dbReference type="Proteomes" id="UP001144256"/>
    </source>
</evidence>
<sequence length="132" mass="15653">MKKRLVYILITLIIIVLGLLSREIRGIPLFMGDVFWAMMVFYIIAILLDKKSDLFIFVSSVIITYIVEFTQLYHRPWIDDFRRTPIGHILLGQGFLFSDLIAYLAGIIIGYYIKKTIDNKFFNYKEYKLEER</sequence>
<dbReference type="InterPro" id="IPR021257">
    <property type="entry name" value="DUF2809"/>
</dbReference>
<dbReference type="AlphaFoldDB" id="A0A9W6DDV9"/>
<dbReference type="EMBL" id="BRLB01000002">
    <property type="protein sequence ID" value="GKX28785.1"/>
    <property type="molecule type" value="Genomic_DNA"/>
</dbReference>
<reference evidence="2" key="1">
    <citation type="submission" date="2022-06" db="EMBL/GenBank/DDBJ databases">
        <title>Vallitalea longa sp. nov., an anaerobic bacterium isolated from marine sediment.</title>
        <authorList>
            <person name="Hirano S."/>
            <person name="Terahara T."/>
            <person name="Mori K."/>
            <person name="Hamada M."/>
            <person name="Matsumoto R."/>
            <person name="Kobayashi T."/>
        </authorList>
    </citation>
    <scope>NUCLEOTIDE SEQUENCE</scope>
    <source>
        <strain evidence="2">SH18-1</strain>
    </source>
</reference>
<dbReference type="Proteomes" id="UP001144256">
    <property type="component" value="Unassembled WGS sequence"/>
</dbReference>